<keyword evidence="1" id="KW-1133">Transmembrane helix</keyword>
<gene>
    <name evidence="2" type="ORF">PPSIR1_15075</name>
</gene>
<organism evidence="2 3">
    <name type="scientific">Plesiocystis pacifica SIR-1</name>
    <dbReference type="NCBI Taxonomy" id="391625"/>
    <lineage>
        <taxon>Bacteria</taxon>
        <taxon>Pseudomonadati</taxon>
        <taxon>Myxococcota</taxon>
        <taxon>Polyangia</taxon>
        <taxon>Nannocystales</taxon>
        <taxon>Nannocystaceae</taxon>
        <taxon>Plesiocystis</taxon>
    </lineage>
</organism>
<dbReference type="EMBL" id="ABCS01000029">
    <property type="protein sequence ID" value="EDM78571.1"/>
    <property type="molecule type" value="Genomic_DNA"/>
</dbReference>
<keyword evidence="1" id="KW-0812">Transmembrane</keyword>
<evidence type="ECO:0000313" key="3">
    <source>
        <dbReference type="Proteomes" id="UP000005801"/>
    </source>
</evidence>
<evidence type="ECO:0000313" key="2">
    <source>
        <dbReference type="EMBL" id="EDM78571.1"/>
    </source>
</evidence>
<reference evidence="2 3" key="1">
    <citation type="submission" date="2007-06" db="EMBL/GenBank/DDBJ databases">
        <authorList>
            <person name="Shimkets L."/>
            <person name="Ferriera S."/>
            <person name="Johnson J."/>
            <person name="Kravitz S."/>
            <person name="Beeson K."/>
            <person name="Sutton G."/>
            <person name="Rogers Y.-H."/>
            <person name="Friedman R."/>
            <person name="Frazier M."/>
            <person name="Venter J.C."/>
        </authorList>
    </citation>
    <scope>NUCLEOTIDE SEQUENCE [LARGE SCALE GENOMIC DNA]</scope>
    <source>
        <strain evidence="2 3">SIR-1</strain>
    </source>
</reference>
<protein>
    <submittedName>
        <fullName evidence="2">Uncharacterized protein</fullName>
    </submittedName>
</protein>
<name>A6G6E2_9BACT</name>
<dbReference type="RefSeq" id="WP_006972291.1">
    <property type="nucleotide sequence ID" value="NZ_ABCS01000029.1"/>
</dbReference>
<feature type="transmembrane region" description="Helical" evidence="1">
    <location>
        <begin position="141"/>
        <end position="161"/>
    </location>
</feature>
<keyword evidence="3" id="KW-1185">Reference proteome</keyword>
<sequence>MRPRLPLALGLSLVALGCGSEDPRPALEDRPADKRALFADPALVPSRDGERARRELALAAELERAARTLGVADAHADVELGGAPRVLIVGRAQDEDGLRRELGAVAQLLLPELDADAIQLVLAPSMTTDPEPRGPRPWTPLRALLFAAGLAGLGASLGVTAERLRARRA</sequence>
<evidence type="ECO:0000256" key="1">
    <source>
        <dbReference type="SAM" id="Phobius"/>
    </source>
</evidence>
<dbReference type="STRING" id="391625.PPSIR1_15075"/>
<comment type="caution">
    <text evidence="2">The sequence shown here is derived from an EMBL/GenBank/DDBJ whole genome shotgun (WGS) entry which is preliminary data.</text>
</comment>
<proteinExistence type="predicted"/>
<dbReference type="Proteomes" id="UP000005801">
    <property type="component" value="Unassembled WGS sequence"/>
</dbReference>
<dbReference type="AlphaFoldDB" id="A6G6E2"/>
<keyword evidence="1" id="KW-0472">Membrane</keyword>
<dbReference type="PROSITE" id="PS51257">
    <property type="entry name" value="PROKAR_LIPOPROTEIN"/>
    <property type="match status" value="1"/>
</dbReference>
<accession>A6G6E2</accession>